<dbReference type="RefSeq" id="WP_340266336.1">
    <property type="nucleotide sequence ID" value="NZ_JBBEOG010000001.1"/>
</dbReference>
<reference evidence="2" key="1">
    <citation type="journal article" date="2019" name="Int. J. Syst. Evol. Microbiol.">
        <title>The Global Catalogue of Microorganisms (GCM) 10K type strain sequencing project: providing services to taxonomists for standard genome sequencing and annotation.</title>
        <authorList>
            <consortium name="The Broad Institute Genomics Platform"/>
            <consortium name="The Broad Institute Genome Sequencing Center for Infectious Disease"/>
            <person name="Wu L."/>
            <person name="Ma J."/>
        </authorList>
    </citation>
    <scope>NUCLEOTIDE SEQUENCE [LARGE SCALE GENOMIC DNA]</scope>
    <source>
        <strain evidence="2">CCUG 43114</strain>
    </source>
</reference>
<evidence type="ECO:0000313" key="1">
    <source>
        <dbReference type="EMBL" id="MFC5379458.1"/>
    </source>
</evidence>
<gene>
    <name evidence="1" type="ORF">ACFPJ6_01510</name>
</gene>
<protein>
    <submittedName>
        <fullName evidence="1">Uncharacterized protein</fullName>
    </submittedName>
</protein>
<dbReference type="EMBL" id="JBHSLD010000001">
    <property type="protein sequence ID" value="MFC5379458.1"/>
    <property type="molecule type" value="Genomic_DNA"/>
</dbReference>
<comment type="caution">
    <text evidence="1">The sequence shown here is derived from an EMBL/GenBank/DDBJ whole genome shotgun (WGS) entry which is preliminary data.</text>
</comment>
<sequence>MTLHQEWTRFRRSLRDREARVADGREPVTDEERVAAARARVAADRKRGVETEAWILRLAEQGPRRDRPA</sequence>
<accession>A0ABW0GJ14</accession>
<organism evidence="1 2">
    <name type="scientific">Aquipuribacter nitratireducens</name>
    <dbReference type="NCBI Taxonomy" id="650104"/>
    <lineage>
        <taxon>Bacteria</taxon>
        <taxon>Bacillati</taxon>
        <taxon>Actinomycetota</taxon>
        <taxon>Actinomycetes</taxon>
        <taxon>Micrococcales</taxon>
        <taxon>Intrasporangiaceae</taxon>
        <taxon>Aquipuribacter</taxon>
    </lineage>
</organism>
<proteinExistence type="predicted"/>
<name>A0ABW0GJ14_9MICO</name>
<evidence type="ECO:0000313" key="2">
    <source>
        <dbReference type="Proteomes" id="UP001596122"/>
    </source>
</evidence>
<dbReference type="Proteomes" id="UP001596122">
    <property type="component" value="Unassembled WGS sequence"/>
</dbReference>
<keyword evidence="2" id="KW-1185">Reference proteome</keyword>